<evidence type="ECO:0000256" key="2">
    <source>
        <dbReference type="SAM" id="Phobius"/>
    </source>
</evidence>
<keyword evidence="4" id="KW-1185">Reference proteome</keyword>
<dbReference type="PANTHER" id="PTHR37385:SF2">
    <property type="entry name" value="PROTEIN LPA2"/>
    <property type="match status" value="1"/>
</dbReference>
<dbReference type="InterPro" id="IPR038789">
    <property type="entry name" value="LPA2-like"/>
</dbReference>
<keyword evidence="2" id="KW-1133">Transmembrane helix</keyword>
<proteinExistence type="predicted"/>
<evidence type="ECO:0000256" key="1">
    <source>
        <dbReference type="SAM" id="MobiDB-lite"/>
    </source>
</evidence>
<feature type="transmembrane region" description="Helical" evidence="2">
    <location>
        <begin position="164"/>
        <end position="186"/>
    </location>
</feature>
<sequence>MSNALCSCGRIGSHGGNSIVTFGKRALRGKNGELLRVHTHAATGEEASTTSKVPSSPKRPKSTQSETNLSLSRDTPKGFGPRPSPPPPKPSKTSVPRDSISVTSRRPAPESPIIPQAADPEVGEQEKLFIVGLTAIGILIFVEGIALAASGLLPTQLDDLVAKYVYPLFTPTVGVFIAAAVLYGVLKLRQGGGKDPA</sequence>
<protein>
    <submittedName>
        <fullName evidence="3">Uncharacterized protein</fullName>
    </submittedName>
</protein>
<feature type="region of interest" description="Disordered" evidence="1">
    <location>
        <begin position="40"/>
        <end position="119"/>
    </location>
</feature>
<evidence type="ECO:0000313" key="4">
    <source>
        <dbReference type="Proteomes" id="UP000825935"/>
    </source>
</evidence>
<dbReference type="OMA" id="HCHSRLR"/>
<dbReference type="PANTHER" id="PTHR37385">
    <property type="entry name" value="PROTEIN LOW PSII ACCUMULATION 2, CHLOROPLASTIC"/>
    <property type="match status" value="1"/>
</dbReference>
<reference evidence="3" key="1">
    <citation type="submission" date="2021-08" db="EMBL/GenBank/DDBJ databases">
        <title>WGS assembly of Ceratopteris richardii.</title>
        <authorList>
            <person name="Marchant D.B."/>
            <person name="Chen G."/>
            <person name="Jenkins J."/>
            <person name="Shu S."/>
            <person name="Leebens-Mack J."/>
            <person name="Grimwood J."/>
            <person name="Schmutz J."/>
            <person name="Soltis P."/>
            <person name="Soltis D."/>
            <person name="Chen Z.-H."/>
        </authorList>
    </citation>
    <scope>NUCLEOTIDE SEQUENCE</scope>
    <source>
        <strain evidence="3">Whitten #5841</strain>
        <tissue evidence="3">Leaf</tissue>
    </source>
</reference>
<keyword evidence="2" id="KW-0472">Membrane</keyword>
<feature type="compositionally biased region" description="Polar residues" evidence="1">
    <location>
        <begin position="64"/>
        <end position="73"/>
    </location>
</feature>
<evidence type="ECO:0000313" key="3">
    <source>
        <dbReference type="EMBL" id="KAH7352129.1"/>
    </source>
</evidence>
<dbReference type="OrthoDB" id="568307at2759"/>
<name>A0A8T2SJW3_CERRI</name>
<organism evidence="3 4">
    <name type="scientific">Ceratopteris richardii</name>
    <name type="common">Triangle waterfern</name>
    <dbReference type="NCBI Taxonomy" id="49495"/>
    <lineage>
        <taxon>Eukaryota</taxon>
        <taxon>Viridiplantae</taxon>
        <taxon>Streptophyta</taxon>
        <taxon>Embryophyta</taxon>
        <taxon>Tracheophyta</taxon>
        <taxon>Polypodiopsida</taxon>
        <taxon>Polypodiidae</taxon>
        <taxon>Polypodiales</taxon>
        <taxon>Pteridineae</taxon>
        <taxon>Pteridaceae</taxon>
        <taxon>Parkerioideae</taxon>
        <taxon>Ceratopteris</taxon>
    </lineage>
</organism>
<comment type="caution">
    <text evidence="3">The sequence shown here is derived from an EMBL/GenBank/DDBJ whole genome shotgun (WGS) entry which is preliminary data.</text>
</comment>
<dbReference type="Proteomes" id="UP000825935">
    <property type="component" value="Chromosome 19"/>
</dbReference>
<dbReference type="AlphaFoldDB" id="A0A8T2SJW3"/>
<feature type="transmembrane region" description="Helical" evidence="2">
    <location>
        <begin position="128"/>
        <end position="152"/>
    </location>
</feature>
<accession>A0A8T2SJW3</accession>
<dbReference type="EMBL" id="CM035424">
    <property type="protein sequence ID" value="KAH7352129.1"/>
    <property type="molecule type" value="Genomic_DNA"/>
</dbReference>
<keyword evidence="2" id="KW-0812">Transmembrane</keyword>
<gene>
    <name evidence="3" type="ORF">KP509_19G031300</name>
</gene>